<protein>
    <submittedName>
        <fullName evidence="3">Uncharacterized protein</fullName>
    </submittedName>
</protein>
<organism evidence="3 4">
    <name type="scientific">Vespula vulgaris</name>
    <name type="common">Yellow jacket</name>
    <name type="synonym">Wasp</name>
    <dbReference type="NCBI Taxonomy" id="7454"/>
    <lineage>
        <taxon>Eukaryota</taxon>
        <taxon>Metazoa</taxon>
        <taxon>Ecdysozoa</taxon>
        <taxon>Arthropoda</taxon>
        <taxon>Hexapoda</taxon>
        <taxon>Insecta</taxon>
        <taxon>Pterygota</taxon>
        <taxon>Neoptera</taxon>
        <taxon>Endopterygota</taxon>
        <taxon>Hymenoptera</taxon>
        <taxon>Apocrita</taxon>
        <taxon>Aculeata</taxon>
        <taxon>Vespoidea</taxon>
        <taxon>Vespidae</taxon>
        <taxon>Vespinae</taxon>
        <taxon>Vespula</taxon>
    </lineage>
</organism>
<keyword evidence="4" id="KW-1185">Reference proteome</keyword>
<proteinExistence type="predicted"/>
<evidence type="ECO:0000256" key="2">
    <source>
        <dbReference type="SAM" id="Phobius"/>
    </source>
</evidence>
<dbReference type="EMBL" id="JACSEA010000013">
    <property type="protein sequence ID" value="KAF7387017.1"/>
    <property type="molecule type" value="Genomic_DNA"/>
</dbReference>
<dbReference type="AlphaFoldDB" id="A0A834MVL6"/>
<keyword evidence="2" id="KW-0812">Transmembrane</keyword>
<name>A0A834MVL6_VESVU</name>
<sequence length="106" mass="12399">MRKKEKEEVKEKKKKEEEKKEEKEEEEEDKEEVVVMVLVLVMVVVVVVTMERVERVEKRVHSDVGVPRSLDIRGAAAQTLLMDVRRVNRPNQKRTDERGGSLLFVV</sequence>
<reference evidence="3" key="1">
    <citation type="journal article" date="2020" name="G3 (Bethesda)">
        <title>High-Quality Assemblies for Three Invasive Social Wasps from the &lt;i&gt;Vespula&lt;/i&gt; Genus.</title>
        <authorList>
            <person name="Harrop T.W.R."/>
            <person name="Guhlin J."/>
            <person name="McLaughlin G.M."/>
            <person name="Permina E."/>
            <person name="Stockwell P."/>
            <person name="Gilligan J."/>
            <person name="Le Lec M.F."/>
            <person name="Gruber M.A.M."/>
            <person name="Quinn O."/>
            <person name="Lovegrove M."/>
            <person name="Duncan E.J."/>
            <person name="Remnant E.J."/>
            <person name="Van Eeckhoven J."/>
            <person name="Graham B."/>
            <person name="Knapp R.A."/>
            <person name="Langford K.W."/>
            <person name="Kronenberg Z."/>
            <person name="Press M.O."/>
            <person name="Eacker S.M."/>
            <person name="Wilson-Rankin E.E."/>
            <person name="Purcell J."/>
            <person name="Lester P.J."/>
            <person name="Dearden P.K."/>
        </authorList>
    </citation>
    <scope>NUCLEOTIDE SEQUENCE</scope>
    <source>
        <strain evidence="3">Marl-1</strain>
    </source>
</reference>
<accession>A0A834MVL6</accession>
<gene>
    <name evidence="3" type="ORF">HZH66_011469</name>
</gene>
<evidence type="ECO:0000313" key="4">
    <source>
        <dbReference type="Proteomes" id="UP000614350"/>
    </source>
</evidence>
<keyword evidence="2" id="KW-0472">Membrane</keyword>
<feature type="region of interest" description="Disordered" evidence="1">
    <location>
        <begin position="1"/>
        <end position="30"/>
    </location>
</feature>
<dbReference type="Proteomes" id="UP000614350">
    <property type="component" value="Unassembled WGS sequence"/>
</dbReference>
<evidence type="ECO:0000256" key="1">
    <source>
        <dbReference type="SAM" id="MobiDB-lite"/>
    </source>
</evidence>
<feature type="compositionally biased region" description="Basic and acidic residues" evidence="1">
    <location>
        <begin position="1"/>
        <end position="22"/>
    </location>
</feature>
<feature type="transmembrane region" description="Helical" evidence="2">
    <location>
        <begin position="33"/>
        <end position="50"/>
    </location>
</feature>
<comment type="caution">
    <text evidence="3">The sequence shown here is derived from an EMBL/GenBank/DDBJ whole genome shotgun (WGS) entry which is preliminary data.</text>
</comment>
<evidence type="ECO:0000313" key="3">
    <source>
        <dbReference type="EMBL" id="KAF7387017.1"/>
    </source>
</evidence>
<keyword evidence="2" id="KW-1133">Transmembrane helix</keyword>